<feature type="transmembrane region" description="Helical" evidence="7">
    <location>
        <begin position="619"/>
        <end position="637"/>
    </location>
</feature>
<feature type="transmembrane region" description="Helical" evidence="7">
    <location>
        <begin position="658"/>
        <end position="679"/>
    </location>
</feature>
<keyword evidence="5 7" id="KW-0472">Membrane</keyword>
<evidence type="ECO:0000313" key="9">
    <source>
        <dbReference type="EMBL" id="KAH7298936.1"/>
    </source>
</evidence>
<keyword evidence="3 7" id="KW-0812">Transmembrane</keyword>
<feature type="transmembrane region" description="Helical" evidence="7">
    <location>
        <begin position="228"/>
        <end position="259"/>
    </location>
</feature>
<evidence type="ECO:0000256" key="6">
    <source>
        <dbReference type="SAM" id="MobiDB-lite"/>
    </source>
</evidence>
<protein>
    <recommendedName>
        <fullName evidence="8">TMC domain-containing protein</fullName>
    </recommendedName>
</protein>
<feature type="transmembrane region" description="Helical" evidence="7">
    <location>
        <begin position="408"/>
        <end position="432"/>
    </location>
</feature>
<dbReference type="PANTHER" id="PTHR23302">
    <property type="entry name" value="TRANSMEMBRANE CHANNEL-RELATED"/>
    <property type="match status" value="1"/>
</dbReference>
<feature type="compositionally biased region" description="Polar residues" evidence="6">
    <location>
        <begin position="1"/>
        <end position="10"/>
    </location>
</feature>
<comment type="caution">
    <text evidence="9">The sequence shown here is derived from an EMBL/GenBank/DDBJ whole genome shotgun (WGS) entry which is preliminary data.</text>
</comment>
<dbReference type="OrthoDB" id="1936208at2759"/>
<organism evidence="9 10">
    <name type="scientific">Ceratopteris richardii</name>
    <name type="common">Triangle waterfern</name>
    <dbReference type="NCBI Taxonomy" id="49495"/>
    <lineage>
        <taxon>Eukaryota</taxon>
        <taxon>Viridiplantae</taxon>
        <taxon>Streptophyta</taxon>
        <taxon>Embryophyta</taxon>
        <taxon>Tracheophyta</taxon>
        <taxon>Polypodiopsida</taxon>
        <taxon>Polypodiidae</taxon>
        <taxon>Polypodiales</taxon>
        <taxon>Pteridineae</taxon>
        <taxon>Pteridaceae</taxon>
        <taxon>Parkerioideae</taxon>
        <taxon>Ceratopteris</taxon>
    </lineage>
</organism>
<sequence length="782" mass="88252">MAAPQESTALSADDDPSLTNLPSPQQDHLYEVEHPSISALQPANQSGAAASTSSSPPGHEYDDATFSSLPTSSEVFGSHDAASSSSLETRQDAARPEHNVDASCDVFVDGAGPSSEENEIHERRLLSEDICKAEEEQAYKTNTLSDERAKVQNTLKEAHERICQLVQPKQEDAKNSTVHFIERLMQKIEDKSLIRKLVVSVVSFYKSVQELTPWRNSLKEIEGKFGSAVLLTFIFLRFVFFLNVILAILWLVAIVIPFWKDPPSIFSWKQFFHIGFKNFFQGNGLEKSWVYYGGYFFHPGEQSGWYKTAYMYPCTIIATFLVSWIAILTRIARRLRTSSKLLMYGSESNYPFCTLVFGSWDFAITSQEAASRLRKGLRMRFREKIADIRNHEKRLSITDPKTKSYKRYIALGMLWPFQIAANVTIVVFLVSQADKVNQTFKTDYAQSLLLTTLSMVSPLSIPFLVKLEDWNPATSERVVLIKLFTLRLVNACTLFYRLYMALAQAGYVKAGIQVLNCMDSEECPDGFTCCSANVGSNWNVCTPHKAQLCMPGCIENIMAKQLLRLMLTNTLVGVLWDFVYGITYKSYYKIKRQLSLETLVIDIVYLESLVWVGSSFSPIAPLLGLFCNYVTFSYMKFSLRRYYGPMKKPYSASRTSNLTHGLLLLALILCSLPASASLVQKTNGICGPIAEGSSMYQTLSDYIEGTPTLFRVILQWLGNPVILIGLLLLLSFGLIVLREKLVQNQFLFQARYKMFTTCCLLTLNHTGEHEKIRLLSKKVIDS</sequence>
<proteinExistence type="inferred from homology"/>
<comment type="similarity">
    <text evidence="2">Belongs to the TMC family.</text>
</comment>
<name>A0A8T2RR52_CERRI</name>
<feature type="region of interest" description="Disordered" evidence="6">
    <location>
        <begin position="1"/>
        <end position="121"/>
    </location>
</feature>
<evidence type="ECO:0000256" key="7">
    <source>
        <dbReference type="SAM" id="Phobius"/>
    </source>
</evidence>
<keyword evidence="10" id="KW-1185">Reference proteome</keyword>
<evidence type="ECO:0000256" key="1">
    <source>
        <dbReference type="ARBA" id="ARBA00004141"/>
    </source>
</evidence>
<dbReference type="InterPro" id="IPR038900">
    <property type="entry name" value="TMC"/>
</dbReference>
<feature type="compositionally biased region" description="Polar residues" evidence="6">
    <location>
        <begin position="17"/>
        <end position="26"/>
    </location>
</feature>
<feature type="compositionally biased region" description="Low complexity" evidence="6">
    <location>
        <begin position="46"/>
        <end position="58"/>
    </location>
</feature>
<dbReference type="EMBL" id="CM035430">
    <property type="protein sequence ID" value="KAH7298936.1"/>
    <property type="molecule type" value="Genomic_DNA"/>
</dbReference>
<dbReference type="Proteomes" id="UP000825935">
    <property type="component" value="Chromosome 25"/>
</dbReference>
<dbReference type="GO" id="GO:0005886">
    <property type="term" value="C:plasma membrane"/>
    <property type="evidence" value="ECO:0007669"/>
    <property type="project" value="InterPro"/>
</dbReference>
<evidence type="ECO:0000256" key="4">
    <source>
        <dbReference type="ARBA" id="ARBA00022989"/>
    </source>
</evidence>
<comment type="subcellular location">
    <subcellularLocation>
        <location evidence="1">Membrane</location>
        <topology evidence="1">Multi-pass membrane protein</topology>
    </subcellularLocation>
</comment>
<gene>
    <name evidence="9" type="ORF">KP509_25G065300</name>
</gene>
<evidence type="ECO:0000256" key="5">
    <source>
        <dbReference type="ARBA" id="ARBA00023136"/>
    </source>
</evidence>
<dbReference type="AlphaFoldDB" id="A0A8T2RR52"/>
<evidence type="ECO:0000259" key="8">
    <source>
        <dbReference type="Pfam" id="PF07810"/>
    </source>
</evidence>
<reference evidence="9" key="1">
    <citation type="submission" date="2021-08" db="EMBL/GenBank/DDBJ databases">
        <title>WGS assembly of Ceratopteris richardii.</title>
        <authorList>
            <person name="Marchant D.B."/>
            <person name="Chen G."/>
            <person name="Jenkins J."/>
            <person name="Shu S."/>
            <person name="Leebens-Mack J."/>
            <person name="Grimwood J."/>
            <person name="Schmutz J."/>
            <person name="Soltis P."/>
            <person name="Soltis D."/>
            <person name="Chen Z.-H."/>
        </authorList>
    </citation>
    <scope>NUCLEOTIDE SEQUENCE</scope>
    <source>
        <strain evidence="9">Whitten #5841</strain>
        <tissue evidence="9">Leaf</tissue>
    </source>
</reference>
<accession>A0A8T2RR52</accession>
<evidence type="ECO:0000256" key="3">
    <source>
        <dbReference type="ARBA" id="ARBA00022692"/>
    </source>
</evidence>
<feature type="transmembrane region" description="Helical" evidence="7">
    <location>
        <begin position="310"/>
        <end position="332"/>
    </location>
</feature>
<dbReference type="OMA" id="NFFALCT"/>
<feature type="transmembrane region" description="Helical" evidence="7">
    <location>
        <begin position="716"/>
        <end position="737"/>
    </location>
</feature>
<feature type="compositionally biased region" description="Polar residues" evidence="6">
    <location>
        <begin position="65"/>
        <end position="88"/>
    </location>
</feature>
<feature type="compositionally biased region" description="Basic and acidic residues" evidence="6">
    <location>
        <begin position="89"/>
        <end position="100"/>
    </location>
</feature>
<keyword evidence="4 7" id="KW-1133">Transmembrane helix</keyword>
<dbReference type="PANTHER" id="PTHR23302:SF24">
    <property type="entry name" value="TMC DOMAIN-CONTAINING PROTEIN"/>
    <property type="match status" value="1"/>
</dbReference>
<feature type="domain" description="TMC" evidence="8">
    <location>
        <begin position="553"/>
        <end position="653"/>
    </location>
</feature>
<dbReference type="Pfam" id="PF07810">
    <property type="entry name" value="TMC"/>
    <property type="match status" value="1"/>
</dbReference>
<evidence type="ECO:0000256" key="2">
    <source>
        <dbReference type="ARBA" id="ARBA00006510"/>
    </source>
</evidence>
<dbReference type="InterPro" id="IPR012496">
    <property type="entry name" value="TMC_dom"/>
</dbReference>
<feature type="transmembrane region" description="Helical" evidence="7">
    <location>
        <begin position="444"/>
        <end position="467"/>
    </location>
</feature>
<evidence type="ECO:0000313" key="10">
    <source>
        <dbReference type="Proteomes" id="UP000825935"/>
    </source>
</evidence>
<feature type="transmembrane region" description="Helical" evidence="7">
    <location>
        <begin position="562"/>
        <end position="582"/>
    </location>
</feature>